<name>A0A024H5T7_9MICC</name>
<keyword evidence="2" id="KW-0732">Signal</keyword>
<accession>A0A024H5T7</accession>
<keyword evidence="4" id="KW-1185">Reference proteome</keyword>
<dbReference type="Proteomes" id="UP000035722">
    <property type="component" value="Unassembled WGS sequence"/>
</dbReference>
<proteinExistence type="predicted"/>
<feature type="signal peptide" evidence="2">
    <location>
        <begin position="1"/>
        <end position="20"/>
    </location>
</feature>
<dbReference type="AlphaFoldDB" id="A0A024H5T7"/>
<feature type="chain" id="PRO_5001532926" evidence="2">
    <location>
        <begin position="21"/>
        <end position="306"/>
    </location>
</feature>
<comment type="caution">
    <text evidence="3">The sequence shown here is derived from an EMBL/GenBank/DDBJ whole genome shotgun (WGS) entry which is preliminary data.</text>
</comment>
<feature type="region of interest" description="Disordered" evidence="1">
    <location>
        <begin position="164"/>
        <end position="306"/>
    </location>
</feature>
<evidence type="ECO:0000256" key="2">
    <source>
        <dbReference type="SAM" id="SignalP"/>
    </source>
</evidence>
<reference evidence="4" key="1">
    <citation type="journal article" date="2014" name="Genome Announc.">
        <title>Genome Sequence of Arthrobacter siccitolerans 4J27, a Xeroprotectant-Producing Desiccation-Tolerant Microorganism.</title>
        <authorList>
            <person name="Manzanera M."/>
            <person name="Santa-Cruz-Calvo L."/>
            <person name="Vilchez J.I."/>
            <person name="Garcia-Fontana C."/>
            <person name="Silva-Castro G.A."/>
            <person name="Calvo C."/>
            <person name="Gonzalez-Lopez J."/>
        </authorList>
    </citation>
    <scope>NUCLEOTIDE SEQUENCE [LARGE SCALE GENOMIC DNA]</scope>
    <source>
        <strain evidence="4">4J27</strain>
    </source>
</reference>
<evidence type="ECO:0000256" key="1">
    <source>
        <dbReference type="SAM" id="MobiDB-lite"/>
    </source>
</evidence>
<organism evidence="3 4">
    <name type="scientific">Pseudarthrobacter siccitolerans</name>
    <dbReference type="NCBI Taxonomy" id="861266"/>
    <lineage>
        <taxon>Bacteria</taxon>
        <taxon>Bacillati</taxon>
        <taxon>Actinomycetota</taxon>
        <taxon>Actinomycetes</taxon>
        <taxon>Micrococcales</taxon>
        <taxon>Micrococcaceae</taxon>
        <taxon>Pseudarthrobacter</taxon>
    </lineage>
</organism>
<evidence type="ECO:0000313" key="4">
    <source>
        <dbReference type="Proteomes" id="UP000035722"/>
    </source>
</evidence>
<feature type="region of interest" description="Disordered" evidence="1">
    <location>
        <begin position="42"/>
        <end position="65"/>
    </location>
</feature>
<feature type="compositionally biased region" description="Low complexity" evidence="1">
    <location>
        <begin position="238"/>
        <end position="273"/>
    </location>
</feature>
<dbReference type="EMBL" id="CAQI01000046">
    <property type="protein sequence ID" value="CCQ47091.1"/>
    <property type="molecule type" value="Genomic_DNA"/>
</dbReference>
<feature type="compositionally biased region" description="Polar residues" evidence="1">
    <location>
        <begin position="196"/>
        <end position="209"/>
    </location>
</feature>
<evidence type="ECO:0000313" key="3">
    <source>
        <dbReference type="EMBL" id="CCQ47091.1"/>
    </source>
</evidence>
<sequence>MLLAGAATLTWLTFSSPAASADALSDTTSLLGGVTNSVSSVTDKLTGTAPTTPAPAAPAPSSAAAPPAGLLQPVVGQVSGLADNIVSVVPVVNQVVPAGTVTAVAAPIAQVADGATTAVVEVVVPPVTETLPVLEPVLQPVSDFVTGTEPLPVELPELPLEAAYEDGPPAAAPAVPTEASRAVQQAPAENLAAVESSISNAPDSATSPQGAVALAGTSSPHSAAISASDSSHNQPGTADPSPAPAQAPAAPGSGTGSGAAPAGSPGSAAFLSPFNFDLPLSGAVCAGETPENAPAPVSFDPGSSPD</sequence>
<protein>
    <submittedName>
        <fullName evidence="3">Uncharacterized protein</fullName>
    </submittedName>
</protein>
<gene>
    <name evidence="3" type="ORF">ARTSIC4J27_3069</name>
</gene>
<feature type="compositionally biased region" description="Low complexity" evidence="1">
    <location>
        <begin position="218"/>
        <end position="231"/>
    </location>
</feature>